<dbReference type="PANTHER" id="PTHR37316">
    <property type="entry name" value="TEICHOIC ACID GLYCEROL-PHOSPHATE PRIMASE"/>
    <property type="match status" value="1"/>
</dbReference>
<evidence type="ECO:0000313" key="9">
    <source>
        <dbReference type="EMBL" id="UYQ66506.1"/>
    </source>
</evidence>
<dbReference type="RefSeq" id="WP_264250063.1">
    <property type="nucleotide sequence ID" value="NZ_CP107567.1"/>
</dbReference>
<dbReference type="InterPro" id="IPR043148">
    <property type="entry name" value="TagF_C"/>
</dbReference>
<evidence type="ECO:0000256" key="7">
    <source>
        <dbReference type="SAM" id="MobiDB-lite"/>
    </source>
</evidence>
<feature type="region of interest" description="Disordered" evidence="7">
    <location>
        <begin position="592"/>
        <end position="615"/>
    </location>
</feature>
<keyword evidence="6" id="KW-0472">Membrane</keyword>
<evidence type="ECO:0000256" key="5">
    <source>
        <dbReference type="ARBA" id="ARBA00022944"/>
    </source>
</evidence>
<feature type="domain" description="Glycosyltransferase 2-like" evidence="8">
    <location>
        <begin position="6"/>
        <end position="167"/>
    </location>
</feature>
<dbReference type="SUPFAM" id="SSF53756">
    <property type="entry name" value="UDP-Glycosyltransferase/glycogen phosphorylase"/>
    <property type="match status" value="1"/>
</dbReference>
<keyword evidence="5" id="KW-0777">Teichoic acid biosynthesis</keyword>
<evidence type="ECO:0000256" key="2">
    <source>
        <dbReference type="ARBA" id="ARBA00010488"/>
    </source>
</evidence>
<dbReference type="InterPro" id="IPR051612">
    <property type="entry name" value="Teichoic_Acid_Biosynth"/>
</dbReference>
<keyword evidence="4" id="KW-0808">Transferase</keyword>
<evidence type="ECO:0000256" key="6">
    <source>
        <dbReference type="ARBA" id="ARBA00023136"/>
    </source>
</evidence>
<dbReference type="Gene3D" id="3.40.50.12580">
    <property type="match status" value="1"/>
</dbReference>
<gene>
    <name evidence="9" type="ORF">OGH68_13590</name>
</gene>
<dbReference type="SUPFAM" id="SSF53448">
    <property type="entry name" value="Nucleotide-diphospho-sugar transferases"/>
    <property type="match status" value="1"/>
</dbReference>
<evidence type="ECO:0000256" key="1">
    <source>
        <dbReference type="ARBA" id="ARBA00004202"/>
    </source>
</evidence>
<dbReference type="PANTHER" id="PTHR37316:SF3">
    <property type="entry name" value="TEICHOIC ACID GLYCEROL-PHOSPHATE TRANSFERASE"/>
    <property type="match status" value="1"/>
</dbReference>
<evidence type="ECO:0000256" key="4">
    <source>
        <dbReference type="ARBA" id="ARBA00022679"/>
    </source>
</evidence>
<dbReference type="EMBL" id="CP107567">
    <property type="protein sequence ID" value="UYQ66506.1"/>
    <property type="molecule type" value="Genomic_DNA"/>
</dbReference>
<dbReference type="Gene3D" id="3.90.550.10">
    <property type="entry name" value="Spore Coat Polysaccharide Biosynthesis Protein SpsA, Chain A"/>
    <property type="match status" value="1"/>
</dbReference>
<protein>
    <submittedName>
        <fullName evidence="9">CDP-glycerol glycerophosphotransferase family protein</fullName>
    </submittedName>
</protein>
<comment type="similarity">
    <text evidence="2">Belongs to the CDP-glycerol glycerophosphotransferase family.</text>
</comment>
<keyword evidence="10" id="KW-1185">Reference proteome</keyword>
<proteinExistence type="inferred from homology"/>
<reference evidence="9" key="1">
    <citation type="submission" date="2022-10" db="EMBL/GenBank/DDBJ databases">
        <title>Cytochrome P450 Catalyzes Benzene Ring Formation in the Biosynthesis of Trialkyl-Substituted Aromatic Polyketides.</title>
        <authorList>
            <person name="Zhao E."/>
            <person name="Ge H."/>
        </authorList>
    </citation>
    <scope>NUCLEOTIDE SEQUENCE</scope>
    <source>
        <strain evidence="9">NA0869</strain>
    </source>
</reference>
<sequence>MALRLSIVVPVHNVEDFLDACLCSLAEQSLRDLEVVMVDDGSTDGSGAIARRFAERDERFRLVTQANAGLGAARNAGTREACGEFLAFVDSDDVVPPEAYEKMLASIDASGSDFVSGNVSRLRAGGKVQQSPMFREPMAKSRTATHVTRHWPLLYDRIACNKVFRRAFWDRHGLAFPEGVLFEDIPVILPAHFLAGSVDVLHDTVYLWRDRDGSITTRRARPNAVRDRTGSVTAARDFLAARPEWAEGRRRYESSVLSSDLWLFMEALPDGDDAYQAAFLEHAGAFADSVGPDVLEGLALHFRVKWHLVRERRLTELLDLLAFEKKHGRDAFILRGLRGRRAEYPALTAPLPRGADRPAPADLPVMSDITEAVWRDGKLHLKGYAYIRNCPAGERRPLTLGWLRAGRRRVLPLRMRAAEAPEATAGSRQGLHSYDRAGFETVVDPARLGGPGTTWNLEVGVVGGGALRRGPLRMLGNRTAPTVHDVRDDLRAVPVLAGDKLRLRMERVAALFTGHTATPDGLLRIEGAVLGGAGGPAPEALSLENRRTEDRHRLPVTVRGSAFGAEVDAALLDGASWRVRLLRADGSRVPLAVRGDAPTGGHPHPHPHPLDGSGGAAREIAVTADASGNLVLTDRPVQPLVDTFAWADSGELTIEGRLPGEALCRAELVLRHSATHEETVVAHETHGEGRFRAAVTPAAVEGPGGELPLAEGRWFPFFRERGVSDPEAYAPVRLAFAGHASVPAVRRAGGRDFTLDRRYHDQLVLESGPVLPPRERGGFNERLMRERAAGLRTGPRRDAVLFSSFDGRQFSDSPRAVHEELLRRDVPFEMLWVVRDQQARLPEGVRPVAYGGAEWHEALATSRAVVTNTQLPDWFRRGTDQFVVQTWHGTPLKRIGRDLLGTAQANRPYIESLPMRAAQWSLLVSPNRFSTPIMRRAFGYEGEVIQSGYPRNSLLHAPDRAKVAAAVREHLGIPDGRQVVLYAPTWREDRPMGGGRYAMDLRLDIEAARTRLGDSHVLLVRRHYLVGDRLPDTGGFALDVSRYPDVAELMLVADALVTDYSSLMFDFAQTGRPMLFHTYDLEHYRDTLRGFYFDFETRAPGPLIPDGALLVEALRDPAGATARYAEAYEAFRRLFCDLDDAGAAAAVVDRMLEAIG</sequence>
<dbReference type="Proteomes" id="UP001163878">
    <property type="component" value="Chromosome"/>
</dbReference>
<dbReference type="Gene3D" id="3.40.50.11820">
    <property type="match status" value="1"/>
</dbReference>
<evidence type="ECO:0000313" key="10">
    <source>
        <dbReference type="Proteomes" id="UP001163878"/>
    </source>
</evidence>
<comment type="subcellular location">
    <subcellularLocation>
        <location evidence="1">Cell membrane</location>
        <topology evidence="1">Peripheral membrane protein</topology>
    </subcellularLocation>
</comment>
<dbReference type="InterPro" id="IPR007554">
    <property type="entry name" value="Glycerophosphate_synth"/>
</dbReference>
<dbReference type="Pfam" id="PF04464">
    <property type="entry name" value="Glyphos_transf"/>
    <property type="match status" value="1"/>
</dbReference>
<name>A0ABY6IHM1_STRPE</name>
<evidence type="ECO:0000259" key="8">
    <source>
        <dbReference type="Pfam" id="PF00535"/>
    </source>
</evidence>
<dbReference type="Pfam" id="PF00535">
    <property type="entry name" value="Glycos_transf_2"/>
    <property type="match status" value="1"/>
</dbReference>
<evidence type="ECO:0000256" key="3">
    <source>
        <dbReference type="ARBA" id="ARBA00022475"/>
    </source>
</evidence>
<organism evidence="9 10">
    <name type="scientific">Streptomyces peucetius</name>
    <dbReference type="NCBI Taxonomy" id="1950"/>
    <lineage>
        <taxon>Bacteria</taxon>
        <taxon>Bacillati</taxon>
        <taxon>Actinomycetota</taxon>
        <taxon>Actinomycetes</taxon>
        <taxon>Kitasatosporales</taxon>
        <taxon>Streptomycetaceae</taxon>
        <taxon>Streptomyces</taxon>
    </lineage>
</organism>
<dbReference type="CDD" id="cd00761">
    <property type="entry name" value="Glyco_tranf_GTA_type"/>
    <property type="match status" value="1"/>
</dbReference>
<dbReference type="InterPro" id="IPR029044">
    <property type="entry name" value="Nucleotide-diphossugar_trans"/>
</dbReference>
<dbReference type="InterPro" id="IPR043149">
    <property type="entry name" value="TagF_N"/>
</dbReference>
<keyword evidence="3" id="KW-1003">Cell membrane</keyword>
<accession>A0ABY6IHM1</accession>
<dbReference type="InterPro" id="IPR001173">
    <property type="entry name" value="Glyco_trans_2-like"/>
</dbReference>